<organism evidence="2 3">
    <name type="scientific">Mucilaginibacter angelicae</name>
    <dbReference type="NCBI Taxonomy" id="869718"/>
    <lineage>
        <taxon>Bacteria</taxon>
        <taxon>Pseudomonadati</taxon>
        <taxon>Bacteroidota</taxon>
        <taxon>Sphingobacteriia</taxon>
        <taxon>Sphingobacteriales</taxon>
        <taxon>Sphingobacteriaceae</taxon>
        <taxon>Mucilaginibacter</taxon>
    </lineage>
</organism>
<evidence type="ECO:0008006" key="4">
    <source>
        <dbReference type="Google" id="ProtNLM"/>
    </source>
</evidence>
<dbReference type="RefSeq" id="WP_377025014.1">
    <property type="nucleotide sequence ID" value="NZ_JBHLTS010000072.1"/>
</dbReference>
<accession>A0ABV6LCQ6</accession>
<evidence type="ECO:0000313" key="2">
    <source>
        <dbReference type="EMBL" id="MFC0517259.1"/>
    </source>
</evidence>
<dbReference type="EMBL" id="JBHLTS010000072">
    <property type="protein sequence ID" value="MFC0517259.1"/>
    <property type="molecule type" value="Genomic_DNA"/>
</dbReference>
<sequence>MKKQLLWALMLMLAGFSSCQKDSFKPAATSNPAPAKVKTNSLDPQNFYADLVLLPRKAGENFDTYSAFFSGVNVIVTGSPSWNTVMYPTLLNGVPTAGAGVATADGQNAFISPIGTYGTSSKVIQDGDAFVIVQGQLGFFDASAFQRDLDDFNFAFDVFISTGASIPFIGDYIKDNYSTGGGVVTIPAKLIRVTTGSHWAVATIDYPAPKITSVPVVTIPSTEVIVQDPSNPHVSYYLYGKNGIFTGGSYAYDGNGTDTAIQISGTYYQVTPHTGLYHSHGTITRLDGTTFTFDLTADQT</sequence>
<evidence type="ECO:0000313" key="3">
    <source>
        <dbReference type="Proteomes" id="UP001589828"/>
    </source>
</evidence>
<name>A0ABV6LCQ6_9SPHI</name>
<feature type="signal peptide" evidence="1">
    <location>
        <begin position="1"/>
        <end position="20"/>
    </location>
</feature>
<evidence type="ECO:0000256" key="1">
    <source>
        <dbReference type="SAM" id="SignalP"/>
    </source>
</evidence>
<proteinExistence type="predicted"/>
<dbReference type="Proteomes" id="UP001589828">
    <property type="component" value="Unassembled WGS sequence"/>
</dbReference>
<comment type="caution">
    <text evidence="2">The sequence shown here is derived from an EMBL/GenBank/DDBJ whole genome shotgun (WGS) entry which is preliminary data.</text>
</comment>
<keyword evidence="1" id="KW-0732">Signal</keyword>
<gene>
    <name evidence="2" type="ORF">ACFFGT_23820</name>
</gene>
<reference evidence="2 3" key="1">
    <citation type="submission" date="2024-09" db="EMBL/GenBank/DDBJ databases">
        <authorList>
            <person name="Sun Q."/>
            <person name="Mori K."/>
        </authorList>
    </citation>
    <scope>NUCLEOTIDE SEQUENCE [LARGE SCALE GENOMIC DNA]</scope>
    <source>
        <strain evidence="2 3">NCAIM B.02415</strain>
    </source>
</reference>
<keyword evidence="3" id="KW-1185">Reference proteome</keyword>
<dbReference type="PROSITE" id="PS51257">
    <property type="entry name" value="PROKAR_LIPOPROTEIN"/>
    <property type="match status" value="1"/>
</dbReference>
<protein>
    <recommendedName>
        <fullName evidence="4">DUF5689 domain-containing protein</fullName>
    </recommendedName>
</protein>
<feature type="chain" id="PRO_5045455243" description="DUF5689 domain-containing protein" evidence="1">
    <location>
        <begin position="21"/>
        <end position="300"/>
    </location>
</feature>